<gene>
    <name evidence="1" type="ORF">QAD02_000636</name>
</gene>
<evidence type="ECO:0000313" key="2">
    <source>
        <dbReference type="Proteomes" id="UP001239111"/>
    </source>
</evidence>
<protein>
    <submittedName>
        <fullName evidence="1">Uncharacterized protein</fullName>
    </submittedName>
</protein>
<comment type="caution">
    <text evidence="1">The sequence shown here is derived from an EMBL/GenBank/DDBJ whole genome shotgun (WGS) entry which is preliminary data.</text>
</comment>
<keyword evidence="2" id="KW-1185">Reference proteome</keyword>
<sequence length="111" mass="11906">MSVLVKDPQRDDKVCELTLINKLWSQCPKVCCPPICVPCPSPCSPCPKPCPPPCPRPCTVSCPSKITVTCKPALVPCKMIQGGFVWNGVAPVCFVEPCSTVCCTTYCPSCD</sequence>
<proteinExistence type="predicted"/>
<evidence type="ECO:0000313" key="1">
    <source>
        <dbReference type="EMBL" id="KAJ8669377.1"/>
    </source>
</evidence>
<dbReference type="Proteomes" id="UP001239111">
    <property type="component" value="Chromosome 3"/>
</dbReference>
<name>A0ACC2NDY9_9HYME</name>
<dbReference type="EMBL" id="CM056743">
    <property type="protein sequence ID" value="KAJ8669377.1"/>
    <property type="molecule type" value="Genomic_DNA"/>
</dbReference>
<organism evidence="1 2">
    <name type="scientific">Eretmocerus hayati</name>
    <dbReference type="NCBI Taxonomy" id="131215"/>
    <lineage>
        <taxon>Eukaryota</taxon>
        <taxon>Metazoa</taxon>
        <taxon>Ecdysozoa</taxon>
        <taxon>Arthropoda</taxon>
        <taxon>Hexapoda</taxon>
        <taxon>Insecta</taxon>
        <taxon>Pterygota</taxon>
        <taxon>Neoptera</taxon>
        <taxon>Endopterygota</taxon>
        <taxon>Hymenoptera</taxon>
        <taxon>Apocrita</taxon>
        <taxon>Proctotrupomorpha</taxon>
        <taxon>Chalcidoidea</taxon>
        <taxon>Aphelinidae</taxon>
        <taxon>Aphelininae</taxon>
        <taxon>Eretmocerus</taxon>
    </lineage>
</organism>
<reference evidence="1" key="1">
    <citation type="submission" date="2023-04" db="EMBL/GenBank/DDBJ databases">
        <title>A chromosome-level genome assembly of the parasitoid wasp Eretmocerus hayati.</title>
        <authorList>
            <person name="Zhong Y."/>
            <person name="Liu S."/>
            <person name="Liu Y."/>
        </authorList>
    </citation>
    <scope>NUCLEOTIDE SEQUENCE</scope>
    <source>
        <strain evidence="1">ZJU_SS_LIU_2023</strain>
    </source>
</reference>
<accession>A0ACC2NDY9</accession>